<evidence type="ECO:0000313" key="2">
    <source>
        <dbReference type="Proteomes" id="UP000324800"/>
    </source>
</evidence>
<accession>A0A5J4TYM2</accession>
<evidence type="ECO:0000313" key="1">
    <source>
        <dbReference type="EMBL" id="KAA6363053.1"/>
    </source>
</evidence>
<proteinExistence type="predicted"/>
<dbReference type="Proteomes" id="UP000324800">
    <property type="component" value="Unassembled WGS sequence"/>
</dbReference>
<name>A0A5J4TYM2_9EUKA</name>
<dbReference type="EMBL" id="SNRW01023382">
    <property type="protein sequence ID" value="KAA6363053.1"/>
    <property type="molecule type" value="Genomic_DNA"/>
</dbReference>
<gene>
    <name evidence="1" type="ORF">EZS28_041420</name>
</gene>
<dbReference type="AlphaFoldDB" id="A0A5J4TYM2"/>
<protein>
    <submittedName>
        <fullName evidence="1">Uncharacterized protein</fullName>
    </submittedName>
</protein>
<reference evidence="1 2" key="1">
    <citation type="submission" date="2019-03" db="EMBL/GenBank/DDBJ databases">
        <title>Single cell metagenomics reveals metabolic interactions within the superorganism composed of flagellate Streblomastix strix and complex community of Bacteroidetes bacteria on its surface.</title>
        <authorList>
            <person name="Treitli S.C."/>
            <person name="Kolisko M."/>
            <person name="Husnik F."/>
            <person name="Keeling P."/>
            <person name="Hampl V."/>
        </authorList>
    </citation>
    <scope>NUCLEOTIDE SEQUENCE [LARGE SCALE GENOMIC DNA]</scope>
    <source>
        <strain evidence="1">ST1C</strain>
    </source>
</reference>
<comment type="caution">
    <text evidence="1">The sequence shown here is derived from an EMBL/GenBank/DDBJ whole genome shotgun (WGS) entry which is preliminary data.</text>
</comment>
<organism evidence="1 2">
    <name type="scientific">Streblomastix strix</name>
    <dbReference type="NCBI Taxonomy" id="222440"/>
    <lineage>
        <taxon>Eukaryota</taxon>
        <taxon>Metamonada</taxon>
        <taxon>Preaxostyla</taxon>
        <taxon>Oxymonadida</taxon>
        <taxon>Streblomastigidae</taxon>
        <taxon>Streblomastix</taxon>
    </lineage>
</organism>
<sequence>MIGDNSKFECFRAQLSKLAKNQSLILIEDIINKDAILKEIEKKKNLHIDEKCKLIRDLYILTQFFIPDKQIKLQEFFNGQIDYLLDLGQNTANICMNYGGDTVYIPNDRDLREQIIAANIWHCCYTSDGEGLAKFNEDQVDCVDVEIVTDVFVGNSTLDKTMRKIFIKNLKCTSFSCYTEYEGIKNDDDEDQ</sequence>